<dbReference type="PANTHER" id="PTHR45953:SF1">
    <property type="entry name" value="IDURONATE 2-SULFATASE"/>
    <property type="match status" value="1"/>
</dbReference>
<dbReference type="SUPFAM" id="SSF53649">
    <property type="entry name" value="Alkaline phosphatase-like"/>
    <property type="match status" value="1"/>
</dbReference>
<dbReference type="Pfam" id="PF00884">
    <property type="entry name" value="Sulfatase"/>
    <property type="match status" value="1"/>
</dbReference>
<dbReference type="PANTHER" id="PTHR45953">
    <property type="entry name" value="IDURONATE 2-SULFATASE"/>
    <property type="match status" value="1"/>
</dbReference>
<keyword evidence="1" id="KW-0479">Metal-binding</keyword>
<dbReference type="AlphaFoldDB" id="A0A382EER5"/>
<gene>
    <name evidence="4" type="ORF">METZ01_LOCUS201335</name>
</gene>
<dbReference type="InterPro" id="IPR017850">
    <property type="entry name" value="Alkaline_phosphatase_core_sf"/>
</dbReference>
<evidence type="ECO:0000259" key="3">
    <source>
        <dbReference type="Pfam" id="PF00884"/>
    </source>
</evidence>
<dbReference type="Gene3D" id="3.40.720.10">
    <property type="entry name" value="Alkaline Phosphatase, subunit A"/>
    <property type="match status" value="1"/>
</dbReference>
<keyword evidence="2" id="KW-0378">Hydrolase</keyword>
<organism evidence="4">
    <name type="scientific">marine metagenome</name>
    <dbReference type="NCBI Taxonomy" id="408172"/>
    <lineage>
        <taxon>unclassified sequences</taxon>
        <taxon>metagenomes</taxon>
        <taxon>ecological metagenomes</taxon>
    </lineage>
</organism>
<dbReference type="GO" id="GO:0005737">
    <property type="term" value="C:cytoplasm"/>
    <property type="evidence" value="ECO:0007669"/>
    <property type="project" value="TreeGrafter"/>
</dbReference>
<dbReference type="GO" id="GO:0046872">
    <property type="term" value="F:metal ion binding"/>
    <property type="evidence" value="ECO:0007669"/>
    <property type="project" value="UniProtKB-KW"/>
</dbReference>
<evidence type="ECO:0000313" key="4">
    <source>
        <dbReference type="EMBL" id="SVB48481.1"/>
    </source>
</evidence>
<reference evidence="4" key="1">
    <citation type="submission" date="2018-05" db="EMBL/GenBank/DDBJ databases">
        <authorList>
            <person name="Lanie J.A."/>
            <person name="Ng W.-L."/>
            <person name="Kazmierczak K.M."/>
            <person name="Andrzejewski T.M."/>
            <person name="Davidsen T.M."/>
            <person name="Wayne K.J."/>
            <person name="Tettelin H."/>
            <person name="Glass J.I."/>
            <person name="Rusch D."/>
            <person name="Podicherti R."/>
            <person name="Tsui H.-C.T."/>
            <person name="Winkler M.E."/>
        </authorList>
    </citation>
    <scope>NUCLEOTIDE SEQUENCE</scope>
</reference>
<dbReference type="EMBL" id="UINC01043855">
    <property type="protein sequence ID" value="SVB48481.1"/>
    <property type="molecule type" value="Genomic_DNA"/>
</dbReference>
<name>A0A382EER5_9ZZZZ</name>
<feature type="non-terminal residue" evidence="4">
    <location>
        <position position="289"/>
    </location>
</feature>
<dbReference type="GO" id="GO:0008484">
    <property type="term" value="F:sulfuric ester hydrolase activity"/>
    <property type="evidence" value="ECO:0007669"/>
    <property type="project" value="TreeGrafter"/>
</dbReference>
<evidence type="ECO:0000256" key="2">
    <source>
        <dbReference type="ARBA" id="ARBA00022801"/>
    </source>
</evidence>
<proteinExistence type="predicted"/>
<feature type="domain" description="Sulfatase N-terminal" evidence="3">
    <location>
        <begin position="6"/>
        <end position="272"/>
    </location>
</feature>
<dbReference type="InterPro" id="IPR000917">
    <property type="entry name" value="Sulfatase_N"/>
</dbReference>
<evidence type="ECO:0000256" key="1">
    <source>
        <dbReference type="ARBA" id="ARBA00022723"/>
    </source>
</evidence>
<accession>A0A382EER5</accession>
<sequence>MSAKHPNFLFIITDQHRADHLGCYGNDIVKTPHMDSLAEKGLTFDKFYVASPTCTPNRATLATGRMPSATGVTTNGFPLPLDTVTLMDLLASAGYRTALMGKAHLQYMTDRTVRPETFAVTTPGEAPPENLSQALRRRIDGKEYQNELRSVWDKNPKRGVALPYYGFQEAKIALFHGDRVGGDYSAWLSERHSDPDALRGPENSLSNTKNIRAPQAWRTRVPEELYPTTWITELTIDCLERYAKDPDKPFFIQCGYTDPHHPFTPPGKYWDMYDPNDIPVPVSLGAQHT</sequence>
<protein>
    <recommendedName>
        <fullName evidence="3">Sulfatase N-terminal domain-containing protein</fullName>
    </recommendedName>
</protein>